<gene>
    <name evidence="2" type="ORF">ACFFX0_29135</name>
</gene>
<comment type="caution">
    <text evidence="2">The sequence shown here is derived from an EMBL/GenBank/DDBJ whole genome shotgun (WGS) entry which is preliminary data.</text>
</comment>
<sequence length="153" mass="15839">MEGQHGDPLATVRSSAARWSRGRGHWWSWGLLSVAADHPDDDKHGGTAPVPAKVLLTRIQESVQLFMVGPAHRHQIIIFLLCLPGPRGCLAPDAVVAQMVQVQGAGLGQGELADRAGRLAAPGPGVAEPAHPPEPPLRGSQVCPVVGGAGAGQ</sequence>
<feature type="region of interest" description="Disordered" evidence="1">
    <location>
        <begin position="117"/>
        <end position="153"/>
    </location>
</feature>
<accession>A0ABV5G7W8</accession>
<dbReference type="EMBL" id="JBHMFI010000006">
    <property type="protein sequence ID" value="MFB9075030.1"/>
    <property type="molecule type" value="Genomic_DNA"/>
</dbReference>
<dbReference type="Proteomes" id="UP001589575">
    <property type="component" value="Unassembled WGS sequence"/>
</dbReference>
<proteinExistence type="predicted"/>
<name>A0ABV5G7W8_9MICC</name>
<reference evidence="2 3" key="1">
    <citation type="submission" date="2024-09" db="EMBL/GenBank/DDBJ databases">
        <authorList>
            <person name="Sun Q."/>
            <person name="Mori K."/>
        </authorList>
    </citation>
    <scope>NUCLEOTIDE SEQUENCE [LARGE SCALE GENOMIC DNA]</scope>
    <source>
        <strain evidence="2 3">CCM 7609</strain>
    </source>
</reference>
<organism evidence="2 3">
    <name type="scientific">Citricoccus parietis</name>
    <dbReference type="NCBI Taxonomy" id="592307"/>
    <lineage>
        <taxon>Bacteria</taxon>
        <taxon>Bacillati</taxon>
        <taxon>Actinomycetota</taxon>
        <taxon>Actinomycetes</taxon>
        <taxon>Micrococcales</taxon>
        <taxon>Micrococcaceae</taxon>
        <taxon>Citricoccus</taxon>
    </lineage>
</organism>
<evidence type="ECO:0000313" key="3">
    <source>
        <dbReference type="Proteomes" id="UP001589575"/>
    </source>
</evidence>
<keyword evidence="3" id="KW-1185">Reference proteome</keyword>
<evidence type="ECO:0000256" key="1">
    <source>
        <dbReference type="SAM" id="MobiDB-lite"/>
    </source>
</evidence>
<evidence type="ECO:0000313" key="2">
    <source>
        <dbReference type="EMBL" id="MFB9075030.1"/>
    </source>
</evidence>
<protein>
    <submittedName>
        <fullName evidence="2">Uncharacterized protein</fullName>
    </submittedName>
</protein>